<feature type="compositionally biased region" description="Low complexity" evidence="1">
    <location>
        <begin position="430"/>
        <end position="471"/>
    </location>
</feature>
<protein>
    <submittedName>
        <fullName evidence="3">Uncharacterized protein</fullName>
    </submittedName>
</protein>
<evidence type="ECO:0000256" key="1">
    <source>
        <dbReference type="SAM" id="MobiDB-lite"/>
    </source>
</evidence>
<feature type="compositionally biased region" description="Low complexity" evidence="1">
    <location>
        <begin position="698"/>
        <end position="714"/>
    </location>
</feature>
<feature type="region of interest" description="Disordered" evidence="1">
    <location>
        <begin position="415"/>
        <end position="727"/>
    </location>
</feature>
<feature type="compositionally biased region" description="Polar residues" evidence="1">
    <location>
        <begin position="118"/>
        <end position="132"/>
    </location>
</feature>
<keyword evidence="4" id="KW-1185">Reference proteome</keyword>
<feature type="compositionally biased region" description="Low complexity" evidence="1">
    <location>
        <begin position="606"/>
        <end position="621"/>
    </location>
</feature>
<feature type="region of interest" description="Disordered" evidence="1">
    <location>
        <begin position="104"/>
        <end position="164"/>
    </location>
</feature>
<dbReference type="EMBL" id="CP032514">
    <property type="protein sequence ID" value="AYD89443.1"/>
    <property type="molecule type" value="Genomic_DNA"/>
</dbReference>
<keyword evidence="2" id="KW-0472">Membrane</keyword>
<accession>A0ABM6Z2P5</accession>
<feature type="compositionally biased region" description="Low complexity" evidence="1">
    <location>
        <begin position="538"/>
        <end position="553"/>
    </location>
</feature>
<keyword evidence="2" id="KW-1133">Transmembrane helix</keyword>
<name>A0ABM6Z2P5_9ACTO</name>
<keyword evidence="2" id="KW-0812">Transmembrane</keyword>
<sequence>MRRRIVSVIVTVLGLVAIALAVCSATIWRPSPTVEATLASSPTQPYLVTEPGVLGTVSSEVTVEASAPGDSEVTVIVARAADVQAWLDEDPYVSVTGLAEGSETLESTDVTEVCGDEASSQDADQTAEPTQGASADASAQASVQESGCVPREATGSNPVGSDLWIDEHTGTSSVSFTYSATNAHNVILAVTDGQEAAPTLTLSWPRTVSTPWYFYAGLVVGGLLVLVGVFLFLIDIQMRHADRRRRSQAAEKAARIAVADEVTTAGLPRLDDPSRKLTRREQRDKERAEAAGLEWVDPRTGRVHVNGVEVPDVPGAQEAWGAQDAGQPSEQPGDAAGLPGVPGSTEAVSGYWDGQAWGGQAVAGVDEVAGGASVGSGEETVVVPAVPDAGSADVAGAGPDLDPVGAPDAEVDVEAEAETGPWTSSTSRFAPPGAGAFQPAPGAAVPASGEEAGGEAADVSAFTFDPAAVPGAVPPQAPQSQDAVGPVTQEDAPQAWGQAVQDSAPEPWKQAVPGQEPVSPPMPATVPDLPQDQRQEQEYQGQQEPGQVPGQPQTWDWSPEPGMWGWPGREGSGSQVSQVPQDPQVSQDSYVPPYGQPQQSQVSYGQPPRELSLPEPSPEQQAGWGPEPVTQEWQPQGEGALPGAQPWQLSSLGTGQQAGPDAASGQVVPETGPGRPEARAMKAPLPSMTGPQAEAEDPAVTAEVAAVQAEPVAPSSDEAAPNHEEQA</sequence>
<feature type="compositionally biased region" description="Basic and acidic residues" evidence="1">
    <location>
        <begin position="269"/>
        <end position="289"/>
    </location>
</feature>
<evidence type="ECO:0000256" key="2">
    <source>
        <dbReference type="SAM" id="Phobius"/>
    </source>
</evidence>
<gene>
    <name evidence="3" type="ORF">D5R93_04080</name>
</gene>
<reference evidence="3 4" key="1">
    <citation type="submission" date="2018-09" db="EMBL/GenBank/DDBJ databases">
        <authorList>
            <person name="Li J."/>
        </authorList>
    </citation>
    <scope>NUCLEOTIDE SEQUENCE [LARGE SCALE GENOMIC DNA]</scope>
    <source>
        <strain evidence="3 4">2129</strain>
    </source>
</reference>
<evidence type="ECO:0000313" key="4">
    <source>
        <dbReference type="Proteomes" id="UP000273001"/>
    </source>
</evidence>
<dbReference type="Proteomes" id="UP000273001">
    <property type="component" value="Chromosome"/>
</dbReference>
<feature type="region of interest" description="Disordered" evidence="1">
    <location>
        <begin position="265"/>
        <end position="291"/>
    </location>
</feature>
<feature type="compositionally biased region" description="Low complexity" evidence="1">
    <location>
        <begin position="133"/>
        <end position="142"/>
    </location>
</feature>
<feature type="transmembrane region" description="Helical" evidence="2">
    <location>
        <begin position="212"/>
        <end position="236"/>
    </location>
</feature>
<feature type="region of interest" description="Disordered" evidence="1">
    <location>
        <begin position="319"/>
        <end position="350"/>
    </location>
</feature>
<organism evidence="3 4">
    <name type="scientific">Actinomyces lilanjuaniae</name>
    <dbReference type="NCBI Taxonomy" id="2321394"/>
    <lineage>
        <taxon>Bacteria</taxon>
        <taxon>Bacillati</taxon>
        <taxon>Actinomycetota</taxon>
        <taxon>Actinomycetes</taxon>
        <taxon>Actinomycetales</taxon>
        <taxon>Actinomycetaceae</taxon>
        <taxon>Actinomyces</taxon>
    </lineage>
</organism>
<feature type="compositionally biased region" description="Low complexity" evidence="1">
    <location>
        <begin position="572"/>
        <end position="589"/>
    </location>
</feature>
<evidence type="ECO:0000313" key="3">
    <source>
        <dbReference type="EMBL" id="AYD89443.1"/>
    </source>
</evidence>
<proteinExistence type="predicted"/>
<feature type="compositionally biased region" description="Polar residues" evidence="1">
    <location>
        <begin position="647"/>
        <end position="657"/>
    </location>
</feature>